<dbReference type="HOGENOM" id="CLU_059885_0_0_0"/>
<dbReference type="STRING" id="1142394.PSMK_17660"/>
<dbReference type="Gene3D" id="1.25.40.10">
    <property type="entry name" value="Tetratricopeptide repeat domain"/>
    <property type="match status" value="1"/>
</dbReference>
<evidence type="ECO:0000313" key="3">
    <source>
        <dbReference type="Proteomes" id="UP000007881"/>
    </source>
</evidence>
<sequence length="394" mass="41694">MPRSRIALASIALLGAATAGAGEPRRPASDDEVLERIPRVLFAAGDRLAGLRARLAEDPRDTDAAVRLAADSLEIARREDDPRFFGHARAALSPWWGLEDPPLAVLRLRAKLRERDHDYRGALADQRSVLDRAADDPQALLEVANLHYVLGDYPAARAAVARLEAAGEDAAATAARLPLDVVTGHAERALADADALLADPGTPPALRGFADVVAADAARALGRFDAAEARFRAGLARDPGDAYLLRAYADFLLDRGRPAAVLPLAAARLSDTGLLLAHALAATRAGEGGAAAASTRRLADRFAEIRLRGSDPHGRYESRFELELQGDARRALEVALQNWDLQKQPRDSRNVLEAALAAGRPAAAGGVVAFLRDAGTEDADLAPLLDALAPGGRP</sequence>
<feature type="chain" id="PRO_5003628788" description="Tetratricopeptide repeat protein" evidence="1">
    <location>
        <begin position="22"/>
        <end position="394"/>
    </location>
</feature>
<gene>
    <name evidence="2" type="ordered locus">PSMK_17660</name>
</gene>
<dbReference type="AlphaFoldDB" id="I0IF87"/>
<dbReference type="eggNOG" id="COG0457">
    <property type="taxonomic scope" value="Bacteria"/>
</dbReference>
<evidence type="ECO:0000313" key="2">
    <source>
        <dbReference type="EMBL" id="BAM03925.1"/>
    </source>
</evidence>
<evidence type="ECO:0008006" key="4">
    <source>
        <dbReference type="Google" id="ProtNLM"/>
    </source>
</evidence>
<accession>I0IF87</accession>
<name>I0IF87_PHYMF</name>
<feature type="signal peptide" evidence="1">
    <location>
        <begin position="1"/>
        <end position="21"/>
    </location>
</feature>
<keyword evidence="1" id="KW-0732">Signal</keyword>
<dbReference type="OrthoDB" id="9777400at2"/>
<dbReference type="Proteomes" id="UP000007881">
    <property type="component" value="Chromosome"/>
</dbReference>
<keyword evidence="3" id="KW-1185">Reference proteome</keyword>
<dbReference type="SUPFAM" id="SSF48452">
    <property type="entry name" value="TPR-like"/>
    <property type="match status" value="1"/>
</dbReference>
<dbReference type="RefSeq" id="WP_014437143.1">
    <property type="nucleotide sequence ID" value="NC_017080.1"/>
</dbReference>
<reference evidence="2 3" key="1">
    <citation type="submission" date="2012-02" db="EMBL/GenBank/DDBJ databases">
        <title>Complete genome sequence of Phycisphaera mikurensis NBRC 102666.</title>
        <authorList>
            <person name="Ankai A."/>
            <person name="Hosoyama A."/>
            <person name="Terui Y."/>
            <person name="Sekine M."/>
            <person name="Fukai R."/>
            <person name="Kato Y."/>
            <person name="Nakamura S."/>
            <person name="Yamada-Narita S."/>
            <person name="Kawakoshi A."/>
            <person name="Fukunaga Y."/>
            <person name="Yamazaki S."/>
            <person name="Fujita N."/>
        </authorList>
    </citation>
    <scope>NUCLEOTIDE SEQUENCE [LARGE SCALE GENOMIC DNA]</scope>
    <source>
        <strain evidence="3">NBRC 102666 / KCTC 22515 / FYK2301M01</strain>
    </source>
</reference>
<dbReference type="EMBL" id="AP012338">
    <property type="protein sequence ID" value="BAM03925.1"/>
    <property type="molecule type" value="Genomic_DNA"/>
</dbReference>
<dbReference type="KEGG" id="phm:PSMK_17660"/>
<proteinExistence type="predicted"/>
<organism evidence="2 3">
    <name type="scientific">Phycisphaera mikurensis (strain NBRC 102666 / KCTC 22515 / FYK2301M01)</name>
    <dbReference type="NCBI Taxonomy" id="1142394"/>
    <lineage>
        <taxon>Bacteria</taxon>
        <taxon>Pseudomonadati</taxon>
        <taxon>Planctomycetota</taxon>
        <taxon>Phycisphaerae</taxon>
        <taxon>Phycisphaerales</taxon>
        <taxon>Phycisphaeraceae</taxon>
        <taxon>Phycisphaera</taxon>
    </lineage>
</organism>
<dbReference type="InterPro" id="IPR011990">
    <property type="entry name" value="TPR-like_helical_dom_sf"/>
</dbReference>
<protein>
    <recommendedName>
        <fullName evidence="4">Tetratricopeptide repeat protein</fullName>
    </recommendedName>
</protein>
<evidence type="ECO:0000256" key="1">
    <source>
        <dbReference type="SAM" id="SignalP"/>
    </source>
</evidence>